<evidence type="ECO:0000256" key="2">
    <source>
        <dbReference type="SAM" id="Phobius"/>
    </source>
</evidence>
<dbReference type="CDD" id="cd18809">
    <property type="entry name" value="SF1_C_RecD"/>
    <property type="match status" value="1"/>
</dbReference>
<comment type="caution">
    <text evidence="5">The sequence shown here is derived from an EMBL/GenBank/DDBJ whole genome shotgun (WGS) entry which is preliminary data.</text>
</comment>
<evidence type="ECO:0000256" key="1">
    <source>
        <dbReference type="RuleBase" id="RU363044"/>
    </source>
</evidence>
<keyword evidence="1" id="KW-0547">Nucleotide-binding</keyword>
<keyword evidence="2" id="KW-1133">Transmembrane helix</keyword>
<feature type="domain" description="DNA helicase Pif1-like 2B" evidence="4">
    <location>
        <begin position="595"/>
        <end position="641"/>
    </location>
</feature>
<sequence>MRMDILSNIKNFKRILIFPLWLTILLLYYLDHGDPTVKCVKYFTMLWADEVKKGSSNSDFNDGRGKNPLVKQFRMVSLKWAMGVQKVKIRLIGARPTDRMQYNLPSANEVATLIVGDFDSMPSERGIIVHEYNEDGYRTDVLHYGLTDDTPKKDKKYVTMSEWFAYRVQDKPNVFSTILRNRCIYAEIPDIYEDPELYQLVKEFTMHGPCGPEHRSCPCMVDNKCSKKFPKKFNEGTFIDESGYAIYSRSKNGKTVKKQGADLDNRYVVPYNLTLLRRVTVVVEDEEKDEINDFYDCRYLSACEAAWRIFKFDIHHRFLAVERLPFRLPDEQNGKKYVDAIIEASEWGMGEYLRKHFVMLIMSKSMSRLEVFTMENYNMLIYDELKYNIPDLINKHNALFQNNTRGMFFIYGYGDSDLANLIRETKLIIWDEAPMVNKHCFEAFNRTLRDIATSTYNNFSDKVFGGKVIVFGGNFLRILHVIPNGTRQDVVHASLNKSYLWSYCTLLKLTKNMRLRVGCNPRDADSIKEFAEWILSIGDGKIDKVILAPTHEEVDKVNARMMSELPGRETVCYSSDTITDIDVDFNYNESLYSTEFLNSIRMSGIPNHKLALKIGASIMCLQNIDQRVGLCNGTRLQVLRLGIKNIEAKIISRGKVGDVCSIPRMKITLIDKKMHFQLNRRQFPVSICFAMTINKSQGQTLSKVDLYLERPFFSHGQLYVAVSRVKSKKGLKVLCCDKEGKYTNCTTNVVYREVLHRL</sequence>
<protein>
    <recommendedName>
        <fullName evidence="1">ATP-dependent DNA helicase</fullName>
        <ecNumber evidence="1">5.6.2.3</ecNumber>
    </recommendedName>
</protein>
<evidence type="ECO:0000313" key="5">
    <source>
        <dbReference type="EMBL" id="GEZ11872.1"/>
    </source>
</evidence>
<keyword evidence="1" id="KW-0233">DNA recombination</keyword>
<keyword evidence="1" id="KW-0067">ATP-binding</keyword>
<name>A0A699I278_TANCI</name>
<evidence type="ECO:0000259" key="4">
    <source>
        <dbReference type="Pfam" id="PF21530"/>
    </source>
</evidence>
<reference evidence="5" key="1">
    <citation type="journal article" date="2019" name="Sci. Rep.">
        <title>Draft genome of Tanacetum cinerariifolium, the natural source of mosquito coil.</title>
        <authorList>
            <person name="Yamashiro T."/>
            <person name="Shiraishi A."/>
            <person name="Satake H."/>
            <person name="Nakayama K."/>
        </authorList>
    </citation>
    <scope>NUCLEOTIDE SEQUENCE</scope>
</reference>
<dbReference type="GO" id="GO:0000723">
    <property type="term" value="P:telomere maintenance"/>
    <property type="evidence" value="ECO:0007669"/>
    <property type="project" value="InterPro"/>
</dbReference>
<keyword evidence="2" id="KW-0812">Transmembrane</keyword>
<keyword evidence="1" id="KW-0378">Hydrolase</keyword>
<dbReference type="PANTHER" id="PTHR10492">
    <property type="match status" value="1"/>
</dbReference>
<dbReference type="InterPro" id="IPR027417">
    <property type="entry name" value="P-loop_NTPase"/>
</dbReference>
<dbReference type="InterPro" id="IPR010285">
    <property type="entry name" value="DNA_helicase_pif1-like_DEAD"/>
</dbReference>
<dbReference type="EMBL" id="BKCJ010242743">
    <property type="protein sequence ID" value="GEZ11872.1"/>
    <property type="molecule type" value="Genomic_DNA"/>
</dbReference>
<keyword evidence="1" id="KW-0234">DNA repair</keyword>
<dbReference type="SUPFAM" id="SSF52540">
    <property type="entry name" value="P-loop containing nucleoside triphosphate hydrolases"/>
    <property type="match status" value="1"/>
</dbReference>
<feature type="domain" description="DNA helicase Pif1-like DEAD-box helicase" evidence="3">
    <location>
        <begin position="415"/>
        <end position="544"/>
    </location>
</feature>
<accession>A0A699I278</accession>
<dbReference type="GO" id="GO:0043139">
    <property type="term" value="F:5'-3' DNA helicase activity"/>
    <property type="evidence" value="ECO:0007669"/>
    <property type="project" value="UniProtKB-EC"/>
</dbReference>
<gene>
    <name evidence="5" type="ORF">Tci_483845</name>
</gene>
<comment type="similarity">
    <text evidence="1">Belongs to the helicase family.</text>
</comment>
<dbReference type="GO" id="GO:0006310">
    <property type="term" value="P:DNA recombination"/>
    <property type="evidence" value="ECO:0007669"/>
    <property type="project" value="UniProtKB-KW"/>
</dbReference>
<dbReference type="GO" id="GO:0006281">
    <property type="term" value="P:DNA repair"/>
    <property type="evidence" value="ECO:0007669"/>
    <property type="project" value="UniProtKB-KW"/>
</dbReference>
<dbReference type="Pfam" id="PF05970">
    <property type="entry name" value="PIF1"/>
    <property type="match status" value="1"/>
</dbReference>
<dbReference type="Pfam" id="PF21530">
    <property type="entry name" value="Pif1_2B_dom"/>
    <property type="match status" value="1"/>
</dbReference>
<dbReference type="EC" id="5.6.2.3" evidence="1"/>
<keyword evidence="1" id="KW-0227">DNA damage</keyword>
<organism evidence="5">
    <name type="scientific">Tanacetum cinerariifolium</name>
    <name type="common">Dalmatian daisy</name>
    <name type="synonym">Chrysanthemum cinerariifolium</name>
    <dbReference type="NCBI Taxonomy" id="118510"/>
    <lineage>
        <taxon>Eukaryota</taxon>
        <taxon>Viridiplantae</taxon>
        <taxon>Streptophyta</taxon>
        <taxon>Embryophyta</taxon>
        <taxon>Tracheophyta</taxon>
        <taxon>Spermatophyta</taxon>
        <taxon>Magnoliopsida</taxon>
        <taxon>eudicotyledons</taxon>
        <taxon>Gunneridae</taxon>
        <taxon>Pentapetalae</taxon>
        <taxon>asterids</taxon>
        <taxon>campanulids</taxon>
        <taxon>Asterales</taxon>
        <taxon>Asteraceae</taxon>
        <taxon>Asteroideae</taxon>
        <taxon>Anthemideae</taxon>
        <taxon>Anthemidinae</taxon>
        <taxon>Tanacetum</taxon>
    </lineage>
</organism>
<comment type="catalytic activity">
    <reaction evidence="1">
        <text>ATP + H2O = ADP + phosphate + H(+)</text>
        <dbReference type="Rhea" id="RHEA:13065"/>
        <dbReference type="ChEBI" id="CHEBI:15377"/>
        <dbReference type="ChEBI" id="CHEBI:15378"/>
        <dbReference type="ChEBI" id="CHEBI:30616"/>
        <dbReference type="ChEBI" id="CHEBI:43474"/>
        <dbReference type="ChEBI" id="CHEBI:456216"/>
        <dbReference type="EC" id="5.6.2.3"/>
    </reaction>
</comment>
<dbReference type="Gene3D" id="3.40.50.300">
    <property type="entry name" value="P-loop containing nucleotide triphosphate hydrolases"/>
    <property type="match status" value="1"/>
</dbReference>
<keyword evidence="2" id="KW-0472">Membrane</keyword>
<dbReference type="GO" id="GO:0005524">
    <property type="term" value="F:ATP binding"/>
    <property type="evidence" value="ECO:0007669"/>
    <property type="project" value="UniProtKB-KW"/>
</dbReference>
<dbReference type="PANTHER" id="PTHR10492:SF101">
    <property type="entry name" value="ATP-DEPENDENT DNA HELICASE"/>
    <property type="match status" value="1"/>
</dbReference>
<proteinExistence type="inferred from homology"/>
<feature type="transmembrane region" description="Helical" evidence="2">
    <location>
        <begin position="12"/>
        <end position="30"/>
    </location>
</feature>
<evidence type="ECO:0000259" key="3">
    <source>
        <dbReference type="Pfam" id="PF05970"/>
    </source>
</evidence>
<dbReference type="AlphaFoldDB" id="A0A699I278"/>
<keyword evidence="1 5" id="KW-0347">Helicase</keyword>
<dbReference type="GO" id="GO:0016787">
    <property type="term" value="F:hydrolase activity"/>
    <property type="evidence" value="ECO:0007669"/>
    <property type="project" value="UniProtKB-KW"/>
</dbReference>
<dbReference type="InterPro" id="IPR049163">
    <property type="entry name" value="Pif1-like_2B_dom"/>
</dbReference>
<comment type="cofactor">
    <cofactor evidence="1">
        <name>Mg(2+)</name>
        <dbReference type="ChEBI" id="CHEBI:18420"/>
    </cofactor>
</comment>